<dbReference type="RefSeq" id="WP_200246951.1">
    <property type="nucleotide sequence ID" value="NZ_NRRY01000035.1"/>
</dbReference>
<evidence type="ECO:0008006" key="4">
    <source>
        <dbReference type="Google" id="ProtNLM"/>
    </source>
</evidence>
<evidence type="ECO:0000313" key="2">
    <source>
        <dbReference type="EMBL" id="MBK1620261.1"/>
    </source>
</evidence>
<keyword evidence="1" id="KW-0812">Transmembrane</keyword>
<dbReference type="EMBL" id="NRRY01000035">
    <property type="protein sequence ID" value="MBK1620261.1"/>
    <property type="molecule type" value="Genomic_DNA"/>
</dbReference>
<feature type="transmembrane region" description="Helical" evidence="1">
    <location>
        <begin position="102"/>
        <end position="120"/>
    </location>
</feature>
<comment type="caution">
    <text evidence="2">The sequence shown here is derived from an EMBL/GenBank/DDBJ whole genome shotgun (WGS) entry which is preliminary data.</text>
</comment>
<proteinExistence type="predicted"/>
<dbReference type="Proteomes" id="UP001138768">
    <property type="component" value="Unassembled WGS sequence"/>
</dbReference>
<protein>
    <recommendedName>
        <fullName evidence="4">DUF2784 domain-containing protein</fullName>
    </recommendedName>
</protein>
<keyword evidence="3" id="KW-1185">Reference proteome</keyword>
<accession>A0A9X0WBC2</accession>
<dbReference type="AlphaFoldDB" id="A0A9X0WBC2"/>
<organism evidence="2 3">
    <name type="scientific">Lamprobacter modestohalophilus</name>
    <dbReference type="NCBI Taxonomy" id="1064514"/>
    <lineage>
        <taxon>Bacteria</taxon>
        <taxon>Pseudomonadati</taxon>
        <taxon>Pseudomonadota</taxon>
        <taxon>Gammaproteobacteria</taxon>
        <taxon>Chromatiales</taxon>
        <taxon>Chromatiaceae</taxon>
        <taxon>Lamprobacter</taxon>
    </lineage>
</organism>
<keyword evidence="1" id="KW-1133">Transmembrane helix</keyword>
<name>A0A9X0WBC2_9GAMM</name>
<feature type="transmembrane region" description="Helical" evidence="1">
    <location>
        <begin position="12"/>
        <end position="31"/>
    </location>
</feature>
<dbReference type="Pfam" id="PF10861">
    <property type="entry name" value="DUF2784"/>
    <property type="match status" value="1"/>
</dbReference>
<sequence length="132" mass="15150">MDAFTLRLLDQALFLLHAALVLFVLTGWMWPGTRRLHLLVVVLTLGSWVGLGAWYGWGYCPLTDWHWQVKAALGETTLPASYIKYYVDALTGKPWNPMLIDVWVVGLALTALVVSAVLNWRDWRWPRASKRR</sequence>
<feature type="transmembrane region" description="Helical" evidence="1">
    <location>
        <begin position="38"/>
        <end position="57"/>
    </location>
</feature>
<gene>
    <name evidence="2" type="ORF">CKO42_17800</name>
</gene>
<reference evidence="2 3" key="1">
    <citation type="journal article" date="2020" name="Microorganisms">
        <title>Osmotic Adaptation and Compatible Solute Biosynthesis of Phototrophic Bacteria as Revealed from Genome Analyses.</title>
        <authorList>
            <person name="Imhoff J.F."/>
            <person name="Rahn T."/>
            <person name="Kunzel S."/>
            <person name="Keller A."/>
            <person name="Neulinger S.C."/>
        </authorList>
    </citation>
    <scope>NUCLEOTIDE SEQUENCE [LARGE SCALE GENOMIC DNA]</scope>
    <source>
        <strain evidence="2 3">DSM 25653</strain>
    </source>
</reference>
<keyword evidence="1" id="KW-0472">Membrane</keyword>
<evidence type="ECO:0000256" key="1">
    <source>
        <dbReference type="SAM" id="Phobius"/>
    </source>
</evidence>
<dbReference type="InterPro" id="IPR021218">
    <property type="entry name" value="DUF2784"/>
</dbReference>
<evidence type="ECO:0000313" key="3">
    <source>
        <dbReference type="Proteomes" id="UP001138768"/>
    </source>
</evidence>